<dbReference type="AlphaFoldDB" id="A0A0B0EG55"/>
<dbReference type="GO" id="GO:0003677">
    <property type="term" value="F:DNA binding"/>
    <property type="evidence" value="ECO:0007669"/>
    <property type="project" value="UniProtKB-KW"/>
</dbReference>
<dbReference type="PANTHER" id="PTHR30195:SF15">
    <property type="entry name" value="TYPE I RESTRICTION ENZYME HINDI ENDONUCLEASE SUBUNIT"/>
    <property type="match status" value="1"/>
</dbReference>
<evidence type="ECO:0000259" key="11">
    <source>
        <dbReference type="Pfam" id="PF04313"/>
    </source>
</evidence>
<name>A0A0B0EG55_9BACT</name>
<dbReference type="eggNOG" id="COG0610">
    <property type="taxonomic scope" value="Bacteria"/>
</dbReference>
<reference evidence="12 13" key="1">
    <citation type="submission" date="2014-10" db="EMBL/GenBank/DDBJ databases">
        <title>Draft genome of anammox bacterium scalindua brodae, obtained using differential coverage binning of sequence data from two enrichment reactors.</title>
        <authorList>
            <person name="Speth D.R."/>
            <person name="Russ L."/>
            <person name="Kartal B."/>
            <person name="Op den Camp H.J."/>
            <person name="Dutilh B.E."/>
            <person name="Jetten M.S."/>
        </authorList>
    </citation>
    <scope>NUCLEOTIDE SEQUENCE [LARGE SCALE GENOMIC DNA]</scope>
    <source>
        <strain evidence="12">RU1</strain>
    </source>
</reference>
<evidence type="ECO:0000256" key="9">
    <source>
        <dbReference type="ARBA" id="ARBA00022840"/>
    </source>
</evidence>
<sequence length="116" mass="13433">MKRITELTIEQFGIEPFEKQDYQYIFAPSIAPDSDTPERESFEDVLLIERLQTAISRINPEILEDIRENAVKQILRLNPPELITNNEVFHRMLTEGIKVSFQKDGSNRGDSVIEVN</sequence>
<protein>
    <recommendedName>
        <fullName evidence="3">type I site-specific deoxyribonuclease</fullName>
        <ecNumber evidence="3">3.1.21.3</ecNumber>
    </recommendedName>
</protein>
<evidence type="ECO:0000256" key="1">
    <source>
        <dbReference type="ARBA" id="ARBA00000851"/>
    </source>
</evidence>
<keyword evidence="7" id="KW-0255">Endonuclease</keyword>
<dbReference type="InterPro" id="IPR007409">
    <property type="entry name" value="Restrct_endonuc_type1_HsdR_N"/>
</dbReference>
<evidence type="ECO:0000256" key="5">
    <source>
        <dbReference type="ARBA" id="ARBA00022741"/>
    </source>
</evidence>
<evidence type="ECO:0000256" key="6">
    <source>
        <dbReference type="ARBA" id="ARBA00022747"/>
    </source>
</evidence>
<dbReference type="EMBL" id="JRYO01000152">
    <property type="protein sequence ID" value="KHE92072.1"/>
    <property type="molecule type" value="Genomic_DNA"/>
</dbReference>
<feature type="domain" description="Restriction endonuclease type I HsdR N-terminal" evidence="11">
    <location>
        <begin position="4"/>
        <end position="108"/>
    </location>
</feature>
<comment type="similarity">
    <text evidence="2">Belongs to the HsdR family.</text>
</comment>
<dbReference type="Pfam" id="PF04313">
    <property type="entry name" value="HSDR_N"/>
    <property type="match status" value="1"/>
</dbReference>
<dbReference type="EC" id="3.1.21.3" evidence="3"/>
<organism evidence="12 13">
    <name type="scientific">Candidatus Scalindua brodae</name>
    <dbReference type="NCBI Taxonomy" id="237368"/>
    <lineage>
        <taxon>Bacteria</taxon>
        <taxon>Pseudomonadati</taxon>
        <taxon>Planctomycetota</taxon>
        <taxon>Candidatus Brocadiia</taxon>
        <taxon>Candidatus Brocadiales</taxon>
        <taxon>Candidatus Scalinduaceae</taxon>
        <taxon>Candidatus Scalindua</taxon>
    </lineage>
</organism>
<gene>
    <name evidence="12" type="ORF">SCABRO_02122</name>
</gene>
<evidence type="ECO:0000313" key="13">
    <source>
        <dbReference type="Proteomes" id="UP000030652"/>
    </source>
</evidence>
<dbReference type="PANTHER" id="PTHR30195">
    <property type="entry name" value="TYPE I SITE-SPECIFIC DEOXYRIBONUCLEASE PROTEIN SUBUNIT M AND R"/>
    <property type="match status" value="1"/>
</dbReference>
<dbReference type="PATRIC" id="fig|237368.3.peg.2289"/>
<accession>A0A0B0EG55</accession>
<comment type="caution">
    <text evidence="12">The sequence shown here is derived from an EMBL/GenBank/DDBJ whole genome shotgun (WGS) entry which is preliminary data.</text>
</comment>
<evidence type="ECO:0000256" key="2">
    <source>
        <dbReference type="ARBA" id="ARBA00008598"/>
    </source>
</evidence>
<keyword evidence="5" id="KW-0547">Nucleotide-binding</keyword>
<evidence type="ECO:0000256" key="10">
    <source>
        <dbReference type="ARBA" id="ARBA00023125"/>
    </source>
</evidence>
<keyword evidence="8" id="KW-0378">Hydrolase</keyword>
<keyword evidence="10" id="KW-0238">DNA-binding</keyword>
<comment type="catalytic activity">
    <reaction evidence="1">
        <text>Endonucleolytic cleavage of DNA to give random double-stranded fragments with terminal 5'-phosphates, ATP is simultaneously hydrolyzed.</text>
        <dbReference type="EC" id="3.1.21.3"/>
    </reaction>
</comment>
<dbReference type="GO" id="GO:0009035">
    <property type="term" value="F:type I site-specific deoxyribonuclease activity"/>
    <property type="evidence" value="ECO:0007669"/>
    <property type="project" value="UniProtKB-EC"/>
</dbReference>
<keyword evidence="9" id="KW-0067">ATP-binding</keyword>
<dbReference type="GO" id="GO:0009307">
    <property type="term" value="P:DNA restriction-modification system"/>
    <property type="evidence" value="ECO:0007669"/>
    <property type="project" value="UniProtKB-KW"/>
</dbReference>
<dbReference type="GO" id="GO:0005524">
    <property type="term" value="F:ATP binding"/>
    <property type="evidence" value="ECO:0007669"/>
    <property type="project" value="UniProtKB-KW"/>
</dbReference>
<keyword evidence="6" id="KW-0680">Restriction system</keyword>
<evidence type="ECO:0000256" key="4">
    <source>
        <dbReference type="ARBA" id="ARBA00022722"/>
    </source>
</evidence>
<proteinExistence type="inferred from homology"/>
<evidence type="ECO:0000256" key="8">
    <source>
        <dbReference type="ARBA" id="ARBA00022801"/>
    </source>
</evidence>
<dbReference type="InterPro" id="IPR051268">
    <property type="entry name" value="Type-I_R_enzyme_R_subunit"/>
</dbReference>
<evidence type="ECO:0000256" key="7">
    <source>
        <dbReference type="ARBA" id="ARBA00022759"/>
    </source>
</evidence>
<evidence type="ECO:0000256" key="3">
    <source>
        <dbReference type="ARBA" id="ARBA00012654"/>
    </source>
</evidence>
<evidence type="ECO:0000313" key="12">
    <source>
        <dbReference type="EMBL" id="KHE92072.1"/>
    </source>
</evidence>
<keyword evidence="4" id="KW-0540">Nuclease</keyword>
<dbReference type="Proteomes" id="UP000030652">
    <property type="component" value="Unassembled WGS sequence"/>
</dbReference>